<evidence type="ECO:0000256" key="4">
    <source>
        <dbReference type="ARBA" id="ARBA00023242"/>
    </source>
</evidence>
<dbReference type="GO" id="GO:0003677">
    <property type="term" value="F:DNA binding"/>
    <property type="evidence" value="ECO:0007669"/>
    <property type="project" value="InterPro"/>
</dbReference>
<dbReference type="InterPro" id="IPR007185">
    <property type="entry name" value="DNA_pol_a/d/e_bsu"/>
</dbReference>
<name>A0AAX4PFC9_9CHLO</name>
<dbReference type="Pfam" id="PF18018">
    <property type="entry name" value="DNA_pol_D_N"/>
    <property type="match status" value="1"/>
</dbReference>
<evidence type="ECO:0000256" key="3">
    <source>
        <dbReference type="ARBA" id="ARBA00022705"/>
    </source>
</evidence>
<keyword evidence="8" id="KW-1185">Reference proteome</keyword>
<evidence type="ECO:0000256" key="2">
    <source>
        <dbReference type="ARBA" id="ARBA00006035"/>
    </source>
</evidence>
<dbReference type="InterPro" id="IPR040663">
    <property type="entry name" value="DNA_pol_D_N"/>
</dbReference>
<evidence type="ECO:0000259" key="6">
    <source>
        <dbReference type="Pfam" id="PF18018"/>
    </source>
</evidence>
<keyword evidence="4" id="KW-0539">Nucleus</keyword>
<dbReference type="PANTHER" id="PTHR10416:SF0">
    <property type="entry name" value="DNA POLYMERASE DELTA SUBUNIT 2"/>
    <property type="match status" value="1"/>
</dbReference>
<dbReference type="InterPro" id="IPR041863">
    <property type="entry name" value="PolD2_C"/>
</dbReference>
<dbReference type="CDD" id="cd07387">
    <property type="entry name" value="MPP_PolD2_C"/>
    <property type="match status" value="1"/>
</dbReference>
<dbReference type="EMBL" id="CP151510">
    <property type="protein sequence ID" value="WZN64644.1"/>
    <property type="molecule type" value="Genomic_DNA"/>
</dbReference>
<evidence type="ECO:0000259" key="5">
    <source>
        <dbReference type="Pfam" id="PF04042"/>
    </source>
</evidence>
<dbReference type="GO" id="GO:0043625">
    <property type="term" value="C:delta DNA polymerase complex"/>
    <property type="evidence" value="ECO:0007669"/>
    <property type="project" value="TreeGrafter"/>
</dbReference>
<dbReference type="AlphaFoldDB" id="A0AAX4PFC9"/>
<organism evidence="7 8">
    <name type="scientific">Chloropicon roscoffensis</name>
    <dbReference type="NCBI Taxonomy" id="1461544"/>
    <lineage>
        <taxon>Eukaryota</taxon>
        <taxon>Viridiplantae</taxon>
        <taxon>Chlorophyta</taxon>
        <taxon>Chloropicophyceae</taxon>
        <taxon>Chloropicales</taxon>
        <taxon>Chloropicaceae</taxon>
        <taxon>Chloropicon</taxon>
    </lineage>
</organism>
<dbReference type="PANTHER" id="PTHR10416">
    <property type="entry name" value="DNA POLYMERASE DELTA SUBUNIT 2"/>
    <property type="match status" value="1"/>
</dbReference>
<feature type="domain" description="DNA polymerase delta subunit OB-fold" evidence="6">
    <location>
        <begin position="71"/>
        <end position="210"/>
    </location>
</feature>
<feature type="domain" description="DNA polymerase alpha/delta/epsilon subunit B" evidence="5">
    <location>
        <begin position="236"/>
        <end position="439"/>
    </location>
</feature>
<accession>A0AAX4PFC9</accession>
<dbReference type="GO" id="GO:0006271">
    <property type="term" value="P:DNA strand elongation involved in DNA replication"/>
    <property type="evidence" value="ECO:0007669"/>
    <property type="project" value="TreeGrafter"/>
</dbReference>
<comment type="subcellular location">
    <subcellularLocation>
        <location evidence="1">Nucleus</location>
    </subcellularLocation>
</comment>
<proteinExistence type="inferred from homology"/>
<sequence>MTGSTARLFHARVARDADLAPTSSAPPQQQQLDAADDLDLVSKDHEVERATCEYKCLDDLYLVGDRVYNKQYAHLYFQRLQNLGPFIRGKVKKKWPGLPVRKILEVEPGVECAVIGTVYKDMKLKPSVLDEYAKDKSLQPHLATTKFVSPDDTLLLEDEGARMALQCRPGPGRQDASAAAAVDPIDFVSGVCVAVRGVEEEGGHFQVTDVCFPGPASQRPVPAPPSSPSPPPPKYVALVSGLRLGDASADPLPLQLLADYVTGSLGDAETVGRIARMVVVGNVLGEVAEVPVGEDKREARESAKSLREADIFLTQVASSMPLDVMPGPSDPCNVSLPQQPFHRCLLPSTTCYANVGRVTNPHGFEMDGVSFMGTSGQNIDDVLRFVGHEDRVGAMAATLEWGHTAPTAPDTLPAFPFVDRDPFLVTECPHVYFVGNQPKLEVALMEGPEGQRTRLISLPRFAETQTAVLVNLQDLSCHPITFASSVGN</sequence>
<dbReference type="InterPro" id="IPR024826">
    <property type="entry name" value="DNA_pol_delta/II_ssu"/>
</dbReference>
<evidence type="ECO:0000313" key="7">
    <source>
        <dbReference type="EMBL" id="WZN64644.1"/>
    </source>
</evidence>
<protein>
    <submittedName>
        <fullName evidence="7">Small subunit of DNA polymerase delta</fullName>
    </submittedName>
</protein>
<dbReference type="Pfam" id="PF04042">
    <property type="entry name" value="DNA_pol_E_B"/>
    <property type="match status" value="1"/>
</dbReference>
<keyword evidence="3" id="KW-0235">DNA replication</keyword>
<dbReference type="Gene3D" id="3.60.21.50">
    <property type="match status" value="1"/>
</dbReference>
<dbReference type="Proteomes" id="UP001472866">
    <property type="component" value="Chromosome 10"/>
</dbReference>
<reference evidence="7 8" key="1">
    <citation type="submission" date="2024-03" db="EMBL/GenBank/DDBJ databases">
        <title>Complete genome sequence of the green alga Chloropicon roscoffensis RCC1871.</title>
        <authorList>
            <person name="Lemieux C."/>
            <person name="Pombert J.-F."/>
            <person name="Otis C."/>
            <person name="Turmel M."/>
        </authorList>
    </citation>
    <scope>NUCLEOTIDE SEQUENCE [LARGE SCALE GENOMIC DNA]</scope>
    <source>
        <strain evidence="7 8">RCC1871</strain>
    </source>
</reference>
<comment type="similarity">
    <text evidence="2">Belongs to the DNA polymerase delta/II small subunit family.</text>
</comment>
<evidence type="ECO:0000256" key="1">
    <source>
        <dbReference type="ARBA" id="ARBA00004123"/>
    </source>
</evidence>
<gene>
    <name evidence="7" type="ORF">HKI87_10g62010</name>
</gene>
<dbReference type="Gene3D" id="2.40.50.430">
    <property type="match status" value="1"/>
</dbReference>
<evidence type="ECO:0000313" key="8">
    <source>
        <dbReference type="Proteomes" id="UP001472866"/>
    </source>
</evidence>